<evidence type="ECO:0000313" key="2">
    <source>
        <dbReference type="Proteomes" id="UP001368270"/>
    </source>
</evidence>
<keyword evidence="2" id="KW-1185">Reference proteome</keyword>
<proteinExistence type="predicted"/>
<sequence>MENKVPRAQVSASELPVGPPIPENIEFVATGKLKPNLRNARTHSKKQINQMRKAFRRLGSPIQF</sequence>
<dbReference type="RefSeq" id="WP_339403471.1">
    <property type="nucleotide sequence ID" value="NZ_JBBGAZ010000004.1"/>
</dbReference>
<accession>A0ABU8QGR8</accession>
<name>A0ABU8QGR8_9RHOB</name>
<protein>
    <submittedName>
        <fullName evidence="1">Uncharacterized protein</fullName>
    </submittedName>
</protein>
<evidence type="ECO:0000313" key="1">
    <source>
        <dbReference type="EMBL" id="MEJ5218604.1"/>
    </source>
</evidence>
<organism evidence="1 2">
    <name type="scientific">Cognatishimia coralii</name>
    <dbReference type="NCBI Taxonomy" id="3083254"/>
    <lineage>
        <taxon>Bacteria</taxon>
        <taxon>Pseudomonadati</taxon>
        <taxon>Pseudomonadota</taxon>
        <taxon>Alphaproteobacteria</taxon>
        <taxon>Rhodobacterales</taxon>
        <taxon>Paracoccaceae</taxon>
        <taxon>Cognatishimia</taxon>
    </lineage>
</organism>
<dbReference type="EMBL" id="JBBGAZ010000004">
    <property type="protein sequence ID" value="MEJ5218604.1"/>
    <property type="molecule type" value="Genomic_DNA"/>
</dbReference>
<gene>
    <name evidence="1" type="ORF">WG622_10155</name>
</gene>
<reference evidence="1 2" key="1">
    <citation type="submission" date="2024-03" db="EMBL/GenBank/DDBJ databases">
        <title>Cognatishimia coralii sp. nov., a marine bacterium isolated from coral surrounding seawater.</title>
        <authorList>
            <person name="Liu X."/>
            <person name="Liu S."/>
            <person name="Sun H."/>
            <person name="Zhang Y."/>
        </authorList>
    </citation>
    <scope>NUCLEOTIDE SEQUENCE [LARGE SCALE GENOMIC DNA]</scope>
    <source>
        <strain evidence="1 2">D5M38</strain>
    </source>
</reference>
<dbReference type="Proteomes" id="UP001368270">
    <property type="component" value="Unassembled WGS sequence"/>
</dbReference>
<comment type="caution">
    <text evidence="1">The sequence shown here is derived from an EMBL/GenBank/DDBJ whole genome shotgun (WGS) entry which is preliminary data.</text>
</comment>